<keyword evidence="5 7" id="KW-1133">Transmembrane helix</keyword>
<reference evidence="10 11" key="1">
    <citation type="submission" date="2018-10" db="EMBL/GenBank/DDBJ databases">
        <title>Isolation from soil.</title>
        <authorList>
            <person name="Hu J."/>
        </authorList>
    </citation>
    <scope>NUCLEOTIDE SEQUENCE [LARGE SCALE GENOMIC DNA]</scope>
    <source>
        <strain evidence="10 11">NEAU-Ht49</strain>
    </source>
</reference>
<dbReference type="OrthoDB" id="2063054at2"/>
<evidence type="ECO:0000313" key="10">
    <source>
        <dbReference type="EMBL" id="RMI43956.1"/>
    </source>
</evidence>
<evidence type="ECO:0000256" key="1">
    <source>
        <dbReference type="ARBA" id="ARBA00004651"/>
    </source>
</evidence>
<evidence type="ECO:0000256" key="6">
    <source>
        <dbReference type="ARBA" id="ARBA00023136"/>
    </source>
</evidence>
<evidence type="ECO:0000259" key="9">
    <source>
        <dbReference type="PROSITE" id="PS50928"/>
    </source>
</evidence>
<dbReference type="PANTHER" id="PTHR43744">
    <property type="entry name" value="ABC TRANSPORTER PERMEASE PROTEIN MG189-RELATED-RELATED"/>
    <property type="match status" value="1"/>
</dbReference>
<comment type="similarity">
    <text evidence="7">Belongs to the binding-protein-dependent transport system permease family.</text>
</comment>
<dbReference type="Proteomes" id="UP000282674">
    <property type="component" value="Unassembled WGS sequence"/>
</dbReference>
<sequence length="312" mass="33336">MPETAVLTRGPAGEESSADEGRHHDGAGRGGRAGRRGRGERSGRAFAIVLLLIFGIGFLTPVIGVVLTSFKSNPEIAAHGLWTPSGDLTTDNYLKAWSDGNARTYLLNSFLVTVPATVISVVLGSLVGYVVAKLRPKGSGLITLFFVAGLFVPPQILLIPLFKLFNVNGLYDTLWPMIIVHGGYGISLCTLVMRNFFRSVPDELREAGLIDGAGEPRILASVILPVARPALAALATLQFTFIWNDFLYPLVFTRSDEVRTVMVGILSLQGQFSVAYGTQAAMAVLASLPTMAVFIAFQKHFIAGITSGAVKG</sequence>
<evidence type="ECO:0000256" key="7">
    <source>
        <dbReference type="RuleBase" id="RU363032"/>
    </source>
</evidence>
<dbReference type="EMBL" id="RFFG01000022">
    <property type="protein sequence ID" value="RMI43956.1"/>
    <property type="molecule type" value="Genomic_DNA"/>
</dbReference>
<dbReference type="AlphaFoldDB" id="A0A3M2M321"/>
<feature type="domain" description="ABC transmembrane type-1" evidence="9">
    <location>
        <begin position="106"/>
        <end position="297"/>
    </location>
</feature>
<feature type="transmembrane region" description="Helical" evidence="7">
    <location>
        <begin position="174"/>
        <end position="197"/>
    </location>
</feature>
<keyword evidence="2 7" id="KW-0813">Transport</keyword>
<dbReference type="SUPFAM" id="SSF161098">
    <property type="entry name" value="MetI-like"/>
    <property type="match status" value="1"/>
</dbReference>
<feature type="region of interest" description="Disordered" evidence="8">
    <location>
        <begin position="1"/>
        <end position="38"/>
    </location>
</feature>
<proteinExistence type="inferred from homology"/>
<feature type="transmembrane region" description="Helical" evidence="7">
    <location>
        <begin position="45"/>
        <end position="67"/>
    </location>
</feature>
<keyword evidence="4 7" id="KW-0812">Transmembrane</keyword>
<accession>A0A3M2M321</accession>
<dbReference type="InterPro" id="IPR000515">
    <property type="entry name" value="MetI-like"/>
</dbReference>
<feature type="transmembrane region" description="Helical" evidence="7">
    <location>
        <begin position="105"/>
        <end position="129"/>
    </location>
</feature>
<evidence type="ECO:0000256" key="8">
    <source>
        <dbReference type="SAM" id="MobiDB-lite"/>
    </source>
</evidence>
<feature type="transmembrane region" description="Helical" evidence="7">
    <location>
        <begin position="218"/>
        <end position="243"/>
    </location>
</feature>
<feature type="transmembrane region" description="Helical" evidence="7">
    <location>
        <begin position="276"/>
        <end position="297"/>
    </location>
</feature>
<dbReference type="Pfam" id="PF00528">
    <property type="entry name" value="BPD_transp_1"/>
    <property type="match status" value="1"/>
</dbReference>
<comment type="subcellular location">
    <subcellularLocation>
        <location evidence="1 7">Cell membrane</location>
        <topology evidence="1 7">Multi-pass membrane protein</topology>
    </subcellularLocation>
</comment>
<evidence type="ECO:0000313" key="11">
    <source>
        <dbReference type="Proteomes" id="UP000282674"/>
    </source>
</evidence>
<feature type="transmembrane region" description="Helical" evidence="7">
    <location>
        <begin position="141"/>
        <end position="162"/>
    </location>
</feature>
<dbReference type="PROSITE" id="PS50928">
    <property type="entry name" value="ABC_TM1"/>
    <property type="match status" value="1"/>
</dbReference>
<name>A0A3M2M321_9ACTN</name>
<evidence type="ECO:0000256" key="2">
    <source>
        <dbReference type="ARBA" id="ARBA00022448"/>
    </source>
</evidence>
<gene>
    <name evidence="10" type="ORF">EBO15_14765</name>
</gene>
<evidence type="ECO:0000256" key="3">
    <source>
        <dbReference type="ARBA" id="ARBA00022475"/>
    </source>
</evidence>
<dbReference type="RefSeq" id="WP_122194954.1">
    <property type="nucleotide sequence ID" value="NZ_JBHSKC010000035.1"/>
</dbReference>
<dbReference type="InterPro" id="IPR035906">
    <property type="entry name" value="MetI-like_sf"/>
</dbReference>
<dbReference type="GO" id="GO:0055085">
    <property type="term" value="P:transmembrane transport"/>
    <property type="evidence" value="ECO:0007669"/>
    <property type="project" value="InterPro"/>
</dbReference>
<dbReference type="CDD" id="cd06261">
    <property type="entry name" value="TM_PBP2"/>
    <property type="match status" value="1"/>
</dbReference>
<dbReference type="GO" id="GO:0005886">
    <property type="term" value="C:plasma membrane"/>
    <property type="evidence" value="ECO:0007669"/>
    <property type="project" value="UniProtKB-SubCell"/>
</dbReference>
<keyword evidence="11" id="KW-1185">Reference proteome</keyword>
<keyword evidence="3" id="KW-1003">Cell membrane</keyword>
<evidence type="ECO:0000256" key="4">
    <source>
        <dbReference type="ARBA" id="ARBA00022692"/>
    </source>
</evidence>
<evidence type="ECO:0000256" key="5">
    <source>
        <dbReference type="ARBA" id="ARBA00022989"/>
    </source>
</evidence>
<comment type="caution">
    <text evidence="10">The sequence shown here is derived from an EMBL/GenBank/DDBJ whole genome shotgun (WGS) entry which is preliminary data.</text>
</comment>
<dbReference type="Gene3D" id="1.10.3720.10">
    <property type="entry name" value="MetI-like"/>
    <property type="match status" value="1"/>
</dbReference>
<protein>
    <submittedName>
        <fullName evidence="10">Carbohydrate ABC transporter permease</fullName>
    </submittedName>
</protein>
<keyword evidence="6 7" id="KW-0472">Membrane</keyword>
<organism evidence="10 11">
    <name type="scientific">Actinomadura harenae</name>
    <dbReference type="NCBI Taxonomy" id="2483351"/>
    <lineage>
        <taxon>Bacteria</taxon>
        <taxon>Bacillati</taxon>
        <taxon>Actinomycetota</taxon>
        <taxon>Actinomycetes</taxon>
        <taxon>Streptosporangiales</taxon>
        <taxon>Thermomonosporaceae</taxon>
        <taxon>Actinomadura</taxon>
    </lineage>
</organism>